<dbReference type="EMBL" id="SPLM01000110">
    <property type="protein sequence ID" value="TMW58916.1"/>
    <property type="molecule type" value="Genomic_DNA"/>
</dbReference>
<proteinExistence type="predicted"/>
<evidence type="ECO:0000313" key="2">
    <source>
        <dbReference type="Proteomes" id="UP000794436"/>
    </source>
</evidence>
<organism evidence="1 2">
    <name type="scientific">Pythium oligandrum</name>
    <name type="common">Mycoparasitic fungus</name>
    <dbReference type="NCBI Taxonomy" id="41045"/>
    <lineage>
        <taxon>Eukaryota</taxon>
        <taxon>Sar</taxon>
        <taxon>Stramenopiles</taxon>
        <taxon>Oomycota</taxon>
        <taxon>Peronosporomycetes</taxon>
        <taxon>Pythiales</taxon>
        <taxon>Pythiaceae</taxon>
        <taxon>Pythium</taxon>
    </lineage>
</organism>
<dbReference type="GO" id="GO:0016616">
    <property type="term" value="F:oxidoreductase activity, acting on the CH-OH group of donors, NAD or NADP as acceptor"/>
    <property type="evidence" value="ECO:0007669"/>
    <property type="project" value="TreeGrafter"/>
</dbReference>
<evidence type="ECO:0000313" key="1">
    <source>
        <dbReference type="EMBL" id="TMW58916.1"/>
    </source>
</evidence>
<dbReference type="PANTHER" id="PTHR45458:SF1">
    <property type="entry name" value="SHORT CHAIN DEHYDROGENASE"/>
    <property type="match status" value="1"/>
</dbReference>
<dbReference type="Pfam" id="PF00106">
    <property type="entry name" value="adh_short"/>
    <property type="match status" value="1"/>
</dbReference>
<dbReference type="AlphaFoldDB" id="A0A8K1C9L6"/>
<dbReference type="Gene3D" id="3.40.50.720">
    <property type="entry name" value="NAD(P)-binding Rossmann-like Domain"/>
    <property type="match status" value="1"/>
</dbReference>
<dbReference type="OrthoDB" id="68267at2759"/>
<dbReference type="InterPro" id="IPR036291">
    <property type="entry name" value="NAD(P)-bd_dom_sf"/>
</dbReference>
<dbReference type="SUPFAM" id="SSF51735">
    <property type="entry name" value="NAD(P)-binding Rossmann-fold domains"/>
    <property type="match status" value="1"/>
</dbReference>
<keyword evidence="2" id="KW-1185">Reference proteome</keyword>
<reference evidence="1" key="1">
    <citation type="submission" date="2019-03" db="EMBL/GenBank/DDBJ databases">
        <title>Long read genome sequence of the mycoparasitic Pythium oligandrum ATCC 38472 isolated from sugarbeet rhizosphere.</title>
        <authorList>
            <person name="Gaulin E."/>
        </authorList>
    </citation>
    <scope>NUCLEOTIDE SEQUENCE</scope>
    <source>
        <strain evidence="1">ATCC 38472_TT</strain>
    </source>
</reference>
<name>A0A8K1C9L6_PYTOL</name>
<gene>
    <name evidence="1" type="ORF">Poli38472_007061</name>
</gene>
<dbReference type="InterPro" id="IPR052184">
    <property type="entry name" value="SDR_enzymes"/>
</dbReference>
<dbReference type="Proteomes" id="UP000794436">
    <property type="component" value="Unassembled WGS sequence"/>
</dbReference>
<accession>A0A8K1C9L6</accession>
<comment type="caution">
    <text evidence="1">The sequence shown here is derived from an EMBL/GenBank/DDBJ whole genome shotgun (WGS) entry which is preliminary data.</text>
</comment>
<sequence length="118" mass="12442">MLMRPSSKSVAANGSATIAQITSGLGSIKMNTGEYLNPGYRTSKAALNMLNMVVAHEVKAHKIATVVLCPGFVATDLNGHTGILQPSQSAAMLAKNIAGVKLEETGKFISHDGNEYPW</sequence>
<dbReference type="PANTHER" id="PTHR45458">
    <property type="entry name" value="SHORT-CHAIN DEHYDROGENASE/REDUCTASE SDR"/>
    <property type="match status" value="1"/>
</dbReference>
<protein>
    <submittedName>
        <fullName evidence="1">Uncharacterized protein</fullName>
    </submittedName>
</protein>
<dbReference type="InterPro" id="IPR002347">
    <property type="entry name" value="SDR_fam"/>
</dbReference>